<dbReference type="EMBL" id="CAKAEH010001631">
    <property type="protein sequence ID" value="CAG9538172.1"/>
    <property type="molecule type" value="Genomic_DNA"/>
</dbReference>
<comment type="caution">
    <text evidence="1">The sequence shown here is derived from an EMBL/GenBank/DDBJ whole genome shotgun (WGS) entry which is preliminary data.</text>
</comment>
<dbReference type="OrthoDB" id="5825042at2759"/>
<keyword evidence="2" id="KW-1185">Reference proteome</keyword>
<evidence type="ECO:0000313" key="1">
    <source>
        <dbReference type="EMBL" id="CAG9538172.1"/>
    </source>
</evidence>
<name>A0A8J2M8X8_9BILA</name>
<protein>
    <submittedName>
        <fullName evidence="1">Uncharacterized protein</fullName>
    </submittedName>
</protein>
<organism evidence="1 2">
    <name type="scientific">Cercopithifilaria johnstoni</name>
    <dbReference type="NCBI Taxonomy" id="2874296"/>
    <lineage>
        <taxon>Eukaryota</taxon>
        <taxon>Metazoa</taxon>
        <taxon>Ecdysozoa</taxon>
        <taxon>Nematoda</taxon>
        <taxon>Chromadorea</taxon>
        <taxon>Rhabditida</taxon>
        <taxon>Spirurina</taxon>
        <taxon>Spiruromorpha</taxon>
        <taxon>Filarioidea</taxon>
        <taxon>Onchocercidae</taxon>
        <taxon>Cercopithifilaria</taxon>
    </lineage>
</organism>
<accession>A0A8J2M8X8</accession>
<reference evidence="1" key="1">
    <citation type="submission" date="2021-09" db="EMBL/GenBank/DDBJ databases">
        <authorList>
            <consortium name="Pathogen Informatics"/>
        </authorList>
    </citation>
    <scope>NUCLEOTIDE SEQUENCE</scope>
</reference>
<sequence>MTKFVRIRHCYHPKYYYARWSNKLHYLCYNDDNVTDETIFVNEGLKLRLLRYGYKDLAPGFASLNDVTTVDYLGQIIAFDQMDNHYPSK</sequence>
<gene>
    <name evidence="1" type="ORF">CJOHNSTONI_LOCUS7906</name>
</gene>
<proteinExistence type="predicted"/>
<evidence type="ECO:0000313" key="2">
    <source>
        <dbReference type="Proteomes" id="UP000746747"/>
    </source>
</evidence>
<dbReference type="Proteomes" id="UP000746747">
    <property type="component" value="Unassembled WGS sequence"/>
</dbReference>
<dbReference type="AlphaFoldDB" id="A0A8J2M8X8"/>